<dbReference type="Pfam" id="PF01569">
    <property type="entry name" value="PAP2"/>
    <property type="match status" value="1"/>
</dbReference>
<dbReference type="KEGG" id="lgo:JCM16774_1732"/>
<dbReference type="InterPro" id="IPR000326">
    <property type="entry name" value="PAP2/HPO"/>
</dbReference>
<keyword evidence="5" id="KW-1133">Transmembrane helix</keyword>
<sequence>MINLIQNIDISCIEFLYKIQHNLKSDIINKTMIFFTNLGDNGIIWIMISLILLCTKKYRKSGIISVISLIVCSVTVNLILKPLVHRPRPFNEIAHIVLLIKAPKDFSFPSGHTAASFTAVYIFFKNMKKYFFPVLIIALFIAFSRLYLTVHYPSDVFAGILIGLFSGFAGEKIFYRFLNKNSS</sequence>
<evidence type="ECO:0000313" key="8">
    <source>
        <dbReference type="Proteomes" id="UP000321606"/>
    </source>
</evidence>
<proteinExistence type="predicted"/>
<dbReference type="AlphaFoldDB" id="A0A510JC62"/>
<reference evidence="7 8" key="1">
    <citation type="submission" date="2019-07" db="EMBL/GenBank/DDBJ databases">
        <title>Complete Genome Sequence of Leptotrichia goodfellowii Strain JCM 16774.</title>
        <authorList>
            <person name="Watanabe S."/>
            <person name="Cui L."/>
        </authorList>
    </citation>
    <scope>NUCLEOTIDE SEQUENCE [LARGE SCALE GENOMIC DNA]</scope>
    <source>
        <strain evidence="7 8">JCM16774</strain>
    </source>
</reference>
<keyword evidence="2" id="KW-1003">Cell membrane</keyword>
<comment type="subcellular location">
    <subcellularLocation>
        <location evidence="1">Cell membrane</location>
        <topology evidence="1">Multi-pass membrane protein</topology>
    </subcellularLocation>
</comment>
<dbReference type="OrthoDB" id="9789113at2"/>
<organism evidence="7 8">
    <name type="scientific">Pseudoleptotrichia goodfellowii</name>
    <dbReference type="NCBI Taxonomy" id="157692"/>
    <lineage>
        <taxon>Bacteria</taxon>
        <taxon>Fusobacteriati</taxon>
        <taxon>Fusobacteriota</taxon>
        <taxon>Fusobacteriia</taxon>
        <taxon>Fusobacteriales</taxon>
        <taxon>Leptotrichiaceae</taxon>
        <taxon>Pseudoleptotrichia</taxon>
    </lineage>
</organism>
<evidence type="ECO:0000256" key="6">
    <source>
        <dbReference type="ARBA" id="ARBA00023136"/>
    </source>
</evidence>
<evidence type="ECO:0000313" key="7">
    <source>
        <dbReference type="EMBL" id="BBM36787.1"/>
    </source>
</evidence>
<dbReference type="Proteomes" id="UP000321606">
    <property type="component" value="Chromosome"/>
</dbReference>
<evidence type="ECO:0000256" key="4">
    <source>
        <dbReference type="ARBA" id="ARBA00022801"/>
    </source>
</evidence>
<dbReference type="PANTHER" id="PTHR14969">
    <property type="entry name" value="SPHINGOSINE-1-PHOSPHATE PHOSPHOHYDROLASE"/>
    <property type="match status" value="1"/>
</dbReference>
<keyword evidence="3" id="KW-0812">Transmembrane</keyword>
<dbReference type="GO" id="GO:0016787">
    <property type="term" value="F:hydrolase activity"/>
    <property type="evidence" value="ECO:0007669"/>
    <property type="project" value="UniProtKB-KW"/>
</dbReference>
<dbReference type="STRING" id="714315.GCA_000516535_01739"/>
<dbReference type="Gene3D" id="1.20.144.10">
    <property type="entry name" value="Phosphatidic acid phosphatase type 2/haloperoxidase"/>
    <property type="match status" value="1"/>
</dbReference>
<evidence type="ECO:0000256" key="2">
    <source>
        <dbReference type="ARBA" id="ARBA00022475"/>
    </source>
</evidence>
<keyword evidence="6" id="KW-0472">Membrane</keyword>
<dbReference type="GO" id="GO:0005886">
    <property type="term" value="C:plasma membrane"/>
    <property type="evidence" value="ECO:0007669"/>
    <property type="project" value="UniProtKB-SubCell"/>
</dbReference>
<evidence type="ECO:0000256" key="5">
    <source>
        <dbReference type="ARBA" id="ARBA00022989"/>
    </source>
</evidence>
<protein>
    <submittedName>
        <fullName evidence="7">PA-phosphatase-like phosphoesterase</fullName>
    </submittedName>
</protein>
<dbReference type="PANTHER" id="PTHR14969:SF62">
    <property type="entry name" value="DECAPRENYLPHOSPHORYL-5-PHOSPHORIBOSE PHOSPHATASE RV3807C-RELATED"/>
    <property type="match status" value="1"/>
</dbReference>
<dbReference type="SUPFAM" id="SSF48317">
    <property type="entry name" value="Acid phosphatase/Vanadium-dependent haloperoxidase"/>
    <property type="match status" value="1"/>
</dbReference>
<keyword evidence="4" id="KW-0378">Hydrolase</keyword>
<dbReference type="RefSeq" id="WP_006807870.1">
    <property type="nucleotide sequence ID" value="NZ_AP019822.1"/>
</dbReference>
<name>A0A510JC62_9FUSO</name>
<accession>A0A510JC62</accession>
<evidence type="ECO:0000256" key="1">
    <source>
        <dbReference type="ARBA" id="ARBA00004651"/>
    </source>
</evidence>
<evidence type="ECO:0000256" key="3">
    <source>
        <dbReference type="ARBA" id="ARBA00022692"/>
    </source>
</evidence>
<dbReference type="EMBL" id="AP019822">
    <property type="protein sequence ID" value="BBM36787.1"/>
    <property type="molecule type" value="Genomic_DNA"/>
</dbReference>
<gene>
    <name evidence="7" type="ORF">JCM16774_1732</name>
</gene>
<dbReference type="InterPro" id="IPR036938">
    <property type="entry name" value="PAP2/HPO_sf"/>
</dbReference>
<dbReference type="SMART" id="SM00014">
    <property type="entry name" value="acidPPc"/>
    <property type="match status" value="1"/>
</dbReference>